<dbReference type="EMBL" id="BAEG01000080">
    <property type="protein sequence ID" value="GAB15012.1"/>
    <property type="molecule type" value="Genomic_DNA"/>
</dbReference>
<organism evidence="3 4">
    <name type="scientific">Arthrobacter globiformis (strain ATCC 8010 / DSM 20124 / JCM 1332 / NBRC 12137 / NCIMB 8907 / NRRL B-2979 / 168)</name>
    <dbReference type="NCBI Taxonomy" id="1077972"/>
    <lineage>
        <taxon>Bacteria</taxon>
        <taxon>Bacillati</taxon>
        <taxon>Actinomycetota</taxon>
        <taxon>Actinomycetes</taxon>
        <taxon>Micrococcales</taxon>
        <taxon>Micrococcaceae</taxon>
        <taxon>Arthrobacter</taxon>
    </lineage>
</organism>
<evidence type="ECO:0000313" key="3">
    <source>
        <dbReference type="EMBL" id="GAB15012.1"/>
    </source>
</evidence>
<feature type="region of interest" description="Disordered" evidence="1">
    <location>
        <begin position="68"/>
        <end position="128"/>
    </location>
</feature>
<evidence type="ECO:0000313" key="4">
    <source>
        <dbReference type="Proteomes" id="UP000003828"/>
    </source>
</evidence>
<keyword evidence="4" id="KW-1185">Reference proteome</keyword>
<evidence type="ECO:0000256" key="2">
    <source>
        <dbReference type="SAM" id="SignalP"/>
    </source>
</evidence>
<evidence type="ECO:0000256" key="1">
    <source>
        <dbReference type="SAM" id="MobiDB-lite"/>
    </source>
</evidence>
<dbReference type="AlphaFoldDB" id="H0QQB1"/>
<dbReference type="Proteomes" id="UP000003828">
    <property type="component" value="Unassembled WGS sequence"/>
</dbReference>
<name>H0QQB1_ARTG1</name>
<proteinExistence type="predicted"/>
<feature type="compositionally biased region" description="Basic and acidic residues" evidence="1">
    <location>
        <begin position="87"/>
        <end position="97"/>
    </location>
</feature>
<dbReference type="STRING" id="1077972.ARGLB_080_00760"/>
<accession>H0QQB1</accession>
<gene>
    <name evidence="3" type="ORF">ARGLB_080_00760</name>
</gene>
<keyword evidence="2" id="KW-0732">Signal</keyword>
<protein>
    <submittedName>
        <fullName evidence="3">Uncharacterized protein</fullName>
    </submittedName>
</protein>
<reference evidence="3 4" key="1">
    <citation type="submission" date="2011-12" db="EMBL/GenBank/DDBJ databases">
        <title>Whole genome shotgun sequence of Arthrobacter globiformis NBRC 12137.</title>
        <authorList>
            <person name="Miyazawa S."/>
            <person name="Hosoyama A."/>
            <person name="Tsuchikane K."/>
            <person name="Katsumata H."/>
            <person name="Yamazaki S."/>
            <person name="Fujita N."/>
        </authorList>
    </citation>
    <scope>NUCLEOTIDE SEQUENCE [LARGE SCALE GENOMIC DNA]</scope>
    <source>
        <strain evidence="3 4">NBRC 12137</strain>
    </source>
</reference>
<feature type="signal peptide" evidence="2">
    <location>
        <begin position="1"/>
        <end position="29"/>
    </location>
</feature>
<sequence>MPLEWTMKTRAAVALCVAGILVTGSAALAVNSQVLNTTPTGTGNANNVLLPNSASRTRVPAAVVSVKATPGVTSVDGGGQRPTPSLKPRDDGDDKGGLRTTAEPGDDQGGHRKAPEPGDDSGGHGSDG</sequence>
<comment type="caution">
    <text evidence="3">The sequence shown here is derived from an EMBL/GenBank/DDBJ whole genome shotgun (WGS) entry which is preliminary data.</text>
</comment>
<feature type="chain" id="PRO_5003536870" evidence="2">
    <location>
        <begin position="30"/>
        <end position="128"/>
    </location>
</feature>